<name>A0ABV5P616_STRCM</name>
<dbReference type="NCBIfam" id="TIGR01549">
    <property type="entry name" value="HAD-SF-IA-v1"/>
    <property type="match status" value="1"/>
</dbReference>
<evidence type="ECO:0000313" key="1">
    <source>
        <dbReference type="EMBL" id="MFB9518635.1"/>
    </source>
</evidence>
<keyword evidence="2" id="KW-1185">Reference proteome</keyword>
<dbReference type="CDD" id="cd02603">
    <property type="entry name" value="HAD_sEH-N_like"/>
    <property type="match status" value="1"/>
</dbReference>
<sequence length="215" mass="23618">MTTTAPRPSCLLLDIGGVLELTPDTGWLPRWEERLGLAPGTVDDRLGEVWHAGSVGRVDEGEVRARVAAALRLDTLRLDAFMADLWDEYLGSPNVELLAYVRELTGRQDLRIGILSNSFVGAREREADRYRLDILVERPEHLVYSHETGILKPDPRAFATACTTLGVRPQDCLFVDDAAPNVEAARAAGLRAHLFRDNAGTLARIADHLRQGAAA</sequence>
<dbReference type="EMBL" id="JBHMCR010000001">
    <property type="protein sequence ID" value="MFB9518635.1"/>
    <property type="molecule type" value="Genomic_DNA"/>
</dbReference>
<dbReference type="NCBIfam" id="TIGR01509">
    <property type="entry name" value="HAD-SF-IA-v3"/>
    <property type="match status" value="1"/>
</dbReference>
<dbReference type="InterPro" id="IPR036412">
    <property type="entry name" value="HAD-like_sf"/>
</dbReference>
<protein>
    <submittedName>
        <fullName evidence="1">HAD family phosphatase</fullName>
    </submittedName>
</protein>
<evidence type="ECO:0000313" key="2">
    <source>
        <dbReference type="Proteomes" id="UP001589718"/>
    </source>
</evidence>
<accession>A0ABV5P616</accession>
<dbReference type="InterPro" id="IPR023198">
    <property type="entry name" value="PGP-like_dom2"/>
</dbReference>
<dbReference type="Pfam" id="PF00702">
    <property type="entry name" value="Hydrolase"/>
    <property type="match status" value="1"/>
</dbReference>
<dbReference type="Proteomes" id="UP001589718">
    <property type="component" value="Unassembled WGS sequence"/>
</dbReference>
<comment type="caution">
    <text evidence="1">The sequence shown here is derived from an EMBL/GenBank/DDBJ whole genome shotgun (WGS) entry which is preliminary data.</text>
</comment>
<dbReference type="Gene3D" id="3.40.50.1000">
    <property type="entry name" value="HAD superfamily/HAD-like"/>
    <property type="match status" value="1"/>
</dbReference>
<reference evidence="1 2" key="1">
    <citation type="submission" date="2024-09" db="EMBL/GenBank/DDBJ databases">
        <authorList>
            <person name="Sun Q."/>
            <person name="Mori K."/>
        </authorList>
    </citation>
    <scope>NUCLEOTIDE SEQUENCE [LARGE SCALE GENOMIC DNA]</scope>
    <source>
        <strain evidence="1 2">JCM 4362</strain>
    </source>
</reference>
<dbReference type="PANTHER" id="PTHR43611">
    <property type="entry name" value="ALPHA-D-GLUCOSE 1-PHOSPHATE PHOSPHATASE"/>
    <property type="match status" value="1"/>
</dbReference>
<dbReference type="InterPro" id="IPR006439">
    <property type="entry name" value="HAD-SF_hydro_IA"/>
</dbReference>
<dbReference type="PANTHER" id="PTHR43611:SF3">
    <property type="entry name" value="FLAVIN MONONUCLEOTIDE HYDROLASE 1, CHLOROPLATIC"/>
    <property type="match status" value="1"/>
</dbReference>
<dbReference type="InterPro" id="IPR023214">
    <property type="entry name" value="HAD_sf"/>
</dbReference>
<proteinExistence type="predicted"/>
<dbReference type="RefSeq" id="WP_345219366.1">
    <property type="nucleotide sequence ID" value="NZ_BAAAXE010000002.1"/>
</dbReference>
<gene>
    <name evidence="1" type="ORF">ACFFTU_01535</name>
</gene>
<organism evidence="1 2">
    <name type="scientific">Streptomyces cremeus</name>
    <dbReference type="NCBI Taxonomy" id="66881"/>
    <lineage>
        <taxon>Bacteria</taxon>
        <taxon>Bacillati</taxon>
        <taxon>Actinomycetota</taxon>
        <taxon>Actinomycetes</taxon>
        <taxon>Kitasatosporales</taxon>
        <taxon>Streptomycetaceae</taxon>
        <taxon>Streptomyces</taxon>
    </lineage>
</organism>
<dbReference type="Gene3D" id="1.10.150.240">
    <property type="entry name" value="Putative phosphatase, domain 2"/>
    <property type="match status" value="1"/>
</dbReference>
<dbReference type="SUPFAM" id="SSF56784">
    <property type="entry name" value="HAD-like"/>
    <property type="match status" value="1"/>
</dbReference>
<dbReference type="PRINTS" id="PR00413">
    <property type="entry name" value="HADHALOGNASE"/>
</dbReference>